<dbReference type="GO" id="GO:0046394">
    <property type="term" value="P:carboxylic acid biosynthetic process"/>
    <property type="evidence" value="ECO:0007669"/>
    <property type="project" value="UniProtKB-ARBA"/>
</dbReference>
<dbReference type="Proteomes" id="UP000325286">
    <property type="component" value="Chromosome"/>
</dbReference>
<dbReference type="PANTHER" id="PTHR42743:SF4">
    <property type="entry name" value="BRANCHED-CHAIN-AMINO-ACID AMINOTRANSFERASE-RELATED"/>
    <property type="match status" value="1"/>
</dbReference>
<dbReference type="InterPro" id="IPR050571">
    <property type="entry name" value="Class-IV_PLP-Dep_Aminotrnsfr"/>
</dbReference>
<evidence type="ECO:0000313" key="3">
    <source>
        <dbReference type="Proteomes" id="UP000325286"/>
    </source>
</evidence>
<dbReference type="AlphaFoldDB" id="A0A5B9QN00"/>
<evidence type="ECO:0000313" key="2">
    <source>
        <dbReference type="EMBL" id="QEG40334.1"/>
    </source>
</evidence>
<gene>
    <name evidence="2" type="primary">dat</name>
    <name evidence="2" type="ORF">UC8_23430</name>
</gene>
<protein>
    <submittedName>
        <fullName evidence="2">D-alanine aminotransferase</fullName>
        <ecNumber evidence="2">2.6.1.21</ecNumber>
    </submittedName>
</protein>
<dbReference type="InterPro" id="IPR001544">
    <property type="entry name" value="Aminotrans_IV"/>
</dbReference>
<dbReference type="RefSeq" id="WP_068142613.1">
    <property type="nucleotide sequence ID" value="NZ_CP042914.1"/>
</dbReference>
<dbReference type="Gene3D" id="3.30.470.10">
    <property type="match status" value="1"/>
</dbReference>
<dbReference type="GO" id="GO:0047810">
    <property type="term" value="F:D-alanine-2-oxoglutarate aminotransferase activity"/>
    <property type="evidence" value="ECO:0007669"/>
    <property type="project" value="UniProtKB-EC"/>
</dbReference>
<dbReference type="SUPFAM" id="SSF56752">
    <property type="entry name" value="D-aminoacid aminotransferase-like PLP-dependent enzymes"/>
    <property type="match status" value="1"/>
</dbReference>
<dbReference type="InterPro" id="IPR036038">
    <property type="entry name" value="Aminotransferase-like"/>
</dbReference>
<organism evidence="2 3">
    <name type="scientific">Roseimaritima ulvae</name>
    <dbReference type="NCBI Taxonomy" id="980254"/>
    <lineage>
        <taxon>Bacteria</taxon>
        <taxon>Pseudomonadati</taxon>
        <taxon>Planctomycetota</taxon>
        <taxon>Planctomycetia</taxon>
        <taxon>Pirellulales</taxon>
        <taxon>Pirellulaceae</taxon>
        <taxon>Roseimaritima</taxon>
    </lineage>
</organism>
<comment type="similarity">
    <text evidence="1">Belongs to the class-IV pyridoxal-phosphate-dependent aminotransferase family.</text>
</comment>
<dbReference type="KEGG" id="rul:UC8_23430"/>
<dbReference type="OrthoDB" id="9805628at2"/>
<reference evidence="2 3" key="1">
    <citation type="submission" date="2019-08" db="EMBL/GenBank/DDBJ databases">
        <title>Deep-cultivation of Planctomycetes and their phenomic and genomic characterization uncovers novel biology.</title>
        <authorList>
            <person name="Wiegand S."/>
            <person name="Jogler M."/>
            <person name="Boedeker C."/>
            <person name="Pinto D."/>
            <person name="Vollmers J."/>
            <person name="Rivas-Marin E."/>
            <person name="Kohn T."/>
            <person name="Peeters S.H."/>
            <person name="Heuer A."/>
            <person name="Rast P."/>
            <person name="Oberbeckmann S."/>
            <person name="Bunk B."/>
            <person name="Jeske O."/>
            <person name="Meyerdierks A."/>
            <person name="Storesund J.E."/>
            <person name="Kallscheuer N."/>
            <person name="Luecker S."/>
            <person name="Lage O.M."/>
            <person name="Pohl T."/>
            <person name="Merkel B.J."/>
            <person name="Hornburger P."/>
            <person name="Mueller R.-W."/>
            <person name="Bruemmer F."/>
            <person name="Labrenz M."/>
            <person name="Spormann A.M."/>
            <person name="Op den Camp H."/>
            <person name="Overmann J."/>
            <person name="Amann R."/>
            <person name="Jetten M.S.M."/>
            <person name="Mascher T."/>
            <person name="Medema M.H."/>
            <person name="Devos D.P."/>
            <person name="Kaster A.-K."/>
            <person name="Ovreas L."/>
            <person name="Rohde M."/>
            <person name="Galperin M.Y."/>
            <person name="Jogler C."/>
        </authorList>
    </citation>
    <scope>NUCLEOTIDE SEQUENCE [LARGE SCALE GENOMIC DNA]</scope>
    <source>
        <strain evidence="2 3">UC8</strain>
    </source>
</reference>
<proteinExistence type="inferred from homology"/>
<dbReference type="Gene3D" id="3.20.10.10">
    <property type="entry name" value="D-amino Acid Aminotransferase, subunit A, domain 2"/>
    <property type="match status" value="1"/>
</dbReference>
<dbReference type="InterPro" id="IPR043131">
    <property type="entry name" value="BCAT-like_N"/>
</dbReference>
<evidence type="ECO:0000256" key="1">
    <source>
        <dbReference type="ARBA" id="ARBA00009320"/>
    </source>
</evidence>
<keyword evidence="3" id="KW-1185">Reference proteome</keyword>
<accession>A0A5B9QN00</accession>
<keyword evidence="2" id="KW-0808">Transferase</keyword>
<dbReference type="Pfam" id="PF01063">
    <property type="entry name" value="Aminotran_4"/>
    <property type="match status" value="1"/>
</dbReference>
<keyword evidence="2" id="KW-0032">Aminotransferase</keyword>
<dbReference type="EMBL" id="CP042914">
    <property type="protein sequence ID" value="QEG40334.1"/>
    <property type="molecule type" value="Genomic_DNA"/>
</dbReference>
<dbReference type="InterPro" id="IPR043132">
    <property type="entry name" value="BCAT-like_C"/>
</dbReference>
<name>A0A5B9QN00_9BACT</name>
<dbReference type="PANTHER" id="PTHR42743">
    <property type="entry name" value="AMINO-ACID AMINOTRANSFERASE"/>
    <property type="match status" value="1"/>
</dbReference>
<sequence>MAVNKPDSDALSATNLGYLNGQWRAAEQLQVSIADLGFVQAVTAVERLRSYAGQLFERQTHLERFRQSAAVLQLNLAGIDLDRLLDELLQRNAAWLAAAGEFGLTLFATPGSGPPSPANLGMVCSRLDLPQIRQRQQFGQPIVVSDVQQPPPQCWPRQIKVRCRLHYYLADRAAAAYCPGALGVLLDQDGTLTETSVANLAIVRDGAIVSPPPERVLPGITQRVVEAYARREQIPWRHEPLPPECLRDAEEILLFGTTTGVWNGRLVDAPVAGHWPMSAELRKALP</sequence>
<dbReference type="EC" id="2.6.1.21" evidence="2"/>